<accession>A0A6A6ZYU3</accession>
<dbReference type="Proteomes" id="UP000799424">
    <property type="component" value="Unassembled WGS sequence"/>
</dbReference>
<protein>
    <submittedName>
        <fullName evidence="2">Uncharacterized protein</fullName>
    </submittedName>
</protein>
<dbReference type="AlphaFoldDB" id="A0A6A6ZYU3"/>
<name>A0A6A6ZYU3_9PLEO</name>
<feature type="signal peptide" evidence="1">
    <location>
        <begin position="1"/>
        <end position="18"/>
    </location>
</feature>
<sequence>MLFPIILTWVCLFGTGAAQWIKQSANQPVTFDDTCNDAQKKIIVNALTDSYMMADFASEANGRLDLTTNNPAFLDLFGLTAMNNLSTIEATFKKLVYNYEGWKIAASCDLNDSDPLCADPTSHGFIGSEFGQSSSFSPRFVFCNTFWGLSPLYTQMRKAIGHYWDLSARFDLGYYSSNQGTAVLRKLMQHTPPEGGMSRRISELWVLLPYHDGTAKWTACRGIY</sequence>
<dbReference type="Gene3D" id="3.40.390.10">
    <property type="entry name" value="Collagenase (Catalytic Domain)"/>
    <property type="match status" value="1"/>
</dbReference>
<evidence type="ECO:0000313" key="3">
    <source>
        <dbReference type="Proteomes" id="UP000799424"/>
    </source>
</evidence>
<dbReference type="InterPro" id="IPR024079">
    <property type="entry name" value="MetalloPept_cat_dom_sf"/>
</dbReference>
<reference evidence="2" key="1">
    <citation type="journal article" date="2020" name="Stud. Mycol.">
        <title>101 Dothideomycetes genomes: a test case for predicting lifestyles and emergence of pathogens.</title>
        <authorList>
            <person name="Haridas S."/>
            <person name="Albert R."/>
            <person name="Binder M."/>
            <person name="Bloem J."/>
            <person name="Labutti K."/>
            <person name="Salamov A."/>
            <person name="Andreopoulos B."/>
            <person name="Baker S."/>
            <person name="Barry K."/>
            <person name="Bills G."/>
            <person name="Bluhm B."/>
            <person name="Cannon C."/>
            <person name="Castanera R."/>
            <person name="Culley D."/>
            <person name="Daum C."/>
            <person name="Ezra D."/>
            <person name="Gonzalez J."/>
            <person name="Henrissat B."/>
            <person name="Kuo A."/>
            <person name="Liang C."/>
            <person name="Lipzen A."/>
            <person name="Lutzoni F."/>
            <person name="Magnuson J."/>
            <person name="Mondo S."/>
            <person name="Nolan M."/>
            <person name="Ohm R."/>
            <person name="Pangilinan J."/>
            <person name="Park H.-J."/>
            <person name="Ramirez L."/>
            <person name="Alfaro M."/>
            <person name="Sun H."/>
            <person name="Tritt A."/>
            <person name="Yoshinaga Y."/>
            <person name="Zwiers L.-H."/>
            <person name="Turgeon B."/>
            <person name="Goodwin S."/>
            <person name="Spatafora J."/>
            <person name="Crous P."/>
            <person name="Grigoriev I."/>
        </authorList>
    </citation>
    <scope>NUCLEOTIDE SEQUENCE</scope>
    <source>
        <strain evidence="2">CBS 113818</strain>
    </source>
</reference>
<keyword evidence="1" id="KW-0732">Signal</keyword>
<dbReference type="GO" id="GO:0008237">
    <property type="term" value="F:metallopeptidase activity"/>
    <property type="evidence" value="ECO:0007669"/>
    <property type="project" value="InterPro"/>
</dbReference>
<dbReference type="EMBL" id="MU006227">
    <property type="protein sequence ID" value="KAF2825597.1"/>
    <property type="molecule type" value="Genomic_DNA"/>
</dbReference>
<evidence type="ECO:0000256" key="1">
    <source>
        <dbReference type="SAM" id="SignalP"/>
    </source>
</evidence>
<proteinExistence type="predicted"/>
<feature type="chain" id="PRO_5025531196" evidence="1">
    <location>
        <begin position="19"/>
        <end position="224"/>
    </location>
</feature>
<organism evidence="2 3">
    <name type="scientific">Ophiobolus disseminans</name>
    <dbReference type="NCBI Taxonomy" id="1469910"/>
    <lineage>
        <taxon>Eukaryota</taxon>
        <taxon>Fungi</taxon>
        <taxon>Dikarya</taxon>
        <taxon>Ascomycota</taxon>
        <taxon>Pezizomycotina</taxon>
        <taxon>Dothideomycetes</taxon>
        <taxon>Pleosporomycetidae</taxon>
        <taxon>Pleosporales</taxon>
        <taxon>Pleosporineae</taxon>
        <taxon>Phaeosphaeriaceae</taxon>
        <taxon>Ophiobolus</taxon>
    </lineage>
</organism>
<keyword evidence="3" id="KW-1185">Reference proteome</keyword>
<gene>
    <name evidence="2" type="ORF">CC86DRAFT_406871</name>
</gene>
<dbReference type="SUPFAM" id="SSF55486">
    <property type="entry name" value="Metalloproteases ('zincins'), catalytic domain"/>
    <property type="match status" value="1"/>
</dbReference>
<evidence type="ECO:0000313" key="2">
    <source>
        <dbReference type="EMBL" id="KAF2825597.1"/>
    </source>
</evidence>
<dbReference type="OrthoDB" id="3796854at2759"/>